<dbReference type="AlphaFoldDB" id="A0A6L3V625"/>
<sequence length="120" mass="13858">MKPILNKLLHKAKESLHSASALMKERLYELTGTSAVTVIQLADFIRNNPDTKVKRQDLLGQSFFFYQLEKEGIYYSLECKNSYILQLDVHSGGVQLVSYRSYRDYYSLNTPIKFPKISSN</sequence>
<keyword evidence="2" id="KW-1185">Reference proteome</keyword>
<organism evidence="1 2">
    <name type="scientific">Cytobacillus depressus</name>
    <dbReference type="NCBI Taxonomy" id="1602942"/>
    <lineage>
        <taxon>Bacteria</taxon>
        <taxon>Bacillati</taxon>
        <taxon>Bacillota</taxon>
        <taxon>Bacilli</taxon>
        <taxon>Bacillales</taxon>
        <taxon>Bacillaceae</taxon>
        <taxon>Cytobacillus</taxon>
    </lineage>
</organism>
<comment type="caution">
    <text evidence="1">The sequence shown here is derived from an EMBL/GenBank/DDBJ whole genome shotgun (WGS) entry which is preliminary data.</text>
</comment>
<accession>A0A6L3V625</accession>
<dbReference type="RefSeq" id="WP_151536667.1">
    <property type="nucleotide sequence ID" value="NZ_WBOS01000015.1"/>
</dbReference>
<dbReference type="Proteomes" id="UP000481030">
    <property type="component" value="Unassembled WGS sequence"/>
</dbReference>
<evidence type="ECO:0000313" key="1">
    <source>
        <dbReference type="EMBL" id="KAB2330179.1"/>
    </source>
</evidence>
<proteinExistence type="predicted"/>
<dbReference type="OrthoDB" id="2970246at2"/>
<protein>
    <submittedName>
        <fullName evidence="1">Uncharacterized protein</fullName>
    </submittedName>
</protein>
<gene>
    <name evidence="1" type="ORF">F7731_20560</name>
</gene>
<reference evidence="1 2" key="1">
    <citation type="journal article" date="2016" name="Antonie Van Leeuwenhoek">
        <title>Bacillus depressus sp. nov., isolated from soil of a sunflower field.</title>
        <authorList>
            <person name="Wei X."/>
            <person name="Xin D."/>
            <person name="Xin Y."/>
            <person name="Zhang H."/>
            <person name="Wang T."/>
            <person name="Zhang J."/>
        </authorList>
    </citation>
    <scope>NUCLEOTIDE SEQUENCE [LARGE SCALE GENOMIC DNA]</scope>
    <source>
        <strain evidence="1 2">BZ1</strain>
    </source>
</reference>
<evidence type="ECO:0000313" key="2">
    <source>
        <dbReference type="Proteomes" id="UP000481030"/>
    </source>
</evidence>
<dbReference type="EMBL" id="WBOS01000015">
    <property type="protein sequence ID" value="KAB2330179.1"/>
    <property type="molecule type" value="Genomic_DNA"/>
</dbReference>
<name>A0A6L3V625_9BACI</name>